<evidence type="ECO:0000313" key="4">
    <source>
        <dbReference type="EMBL" id="RAI82906.1"/>
    </source>
</evidence>
<dbReference type="AlphaFoldDB" id="A0A2G5NT88"/>
<name>A0A2G5NT88_9STAP</name>
<comment type="caution">
    <text evidence="4">The sequence shown here is derived from an EMBL/GenBank/DDBJ whole genome shotgun (WGS) entry which is preliminary data.</text>
</comment>
<dbReference type="SUPFAM" id="SSF55729">
    <property type="entry name" value="Acyl-CoA N-acyltransferases (Nat)"/>
    <property type="match status" value="1"/>
</dbReference>
<dbReference type="Proteomes" id="UP000229523">
    <property type="component" value="Unassembled WGS sequence"/>
</dbReference>
<dbReference type="PROSITE" id="PS51186">
    <property type="entry name" value="GNAT"/>
    <property type="match status" value="1"/>
</dbReference>
<dbReference type="Gene3D" id="3.40.630.30">
    <property type="match status" value="1"/>
</dbReference>
<accession>A0A2G5NT88</accession>
<keyword evidence="5" id="KW-1185">Reference proteome</keyword>
<sequence length="136" mass="15567">MFRELDDISMINQEITDLIQLAVSSKSVNEILVNAITCNDAKCYVYEDEHKFIGVITINVQDDKCVITSLAVDTTYQGRGIGKKLINHIKDKYNYIVAETDDEAKTFYRKQGFVIESLGEKYPGVNRYLCTNKIER</sequence>
<proteinExistence type="predicted"/>
<gene>
    <name evidence="4" type="ORF">BFS35_004260</name>
</gene>
<dbReference type="Pfam" id="PF13508">
    <property type="entry name" value="Acetyltransf_7"/>
    <property type="match status" value="1"/>
</dbReference>
<dbReference type="RefSeq" id="WP_099577527.1">
    <property type="nucleotide sequence ID" value="NZ_MJBI02000001.1"/>
</dbReference>
<dbReference type="CDD" id="cd04301">
    <property type="entry name" value="NAT_SF"/>
    <property type="match status" value="1"/>
</dbReference>
<dbReference type="GO" id="GO:0016747">
    <property type="term" value="F:acyltransferase activity, transferring groups other than amino-acyl groups"/>
    <property type="evidence" value="ECO:0007669"/>
    <property type="project" value="InterPro"/>
</dbReference>
<feature type="domain" description="N-acetyltransferase" evidence="3">
    <location>
        <begin position="1"/>
        <end position="135"/>
    </location>
</feature>
<evidence type="ECO:0000313" key="5">
    <source>
        <dbReference type="Proteomes" id="UP000229523"/>
    </source>
</evidence>
<keyword evidence="1" id="KW-0808">Transferase</keyword>
<dbReference type="PANTHER" id="PTHR43800">
    <property type="entry name" value="PEPTIDYL-LYSINE N-ACETYLTRANSFERASE YJAB"/>
    <property type="match status" value="1"/>
</dbReference>
<evidence type="ECO:0000259" key="3">
    <source>
        <dbReference type="PROSITE" id="PS51186"/>
    </source>
</evidence>
<dbReference type="InterPro" id="IPR016181">
    <property type="entry name" value="Acyl_CoA_acyltransferase"/>
</dbReference>
<reference evidence="4 5" key="1">
    <citation type="journal article" date="2018" name="Front. Microbiol.">
        <title>Description and Comparative Genomics of Macrococcus caseolyticus subsp. hominis subsp. nov., Macrococcus goetzii sp. nov., Macrococcus epidermidis sp. nov., and Macrococcus bohemicus sp. nov., Novel Macrococci From Human Clinical Material With Virulence Potential and Suspected Uptake of Foreign DNA by Natural Transformation.</title>
        <authorList>
            <person name="Maslanova I."/>
            <person name="Wertheimer Z."/>
            <person name="Sedlacek I."/>
            <person name="Svec P."/>
            <person name="Indrakova A."/>
            <person name="Kovarovic V."/>
            <person name="Schumann P."/>
            <person name="Sproer C."/>
            <person name="Kralova S."/>
            <person name="Sedo O."/>
            <person name="Kristofova L."/>
            <person name="Vrbovska V."/>
            <person name="Fuzik T."/>
            <person name="Petras P."/>
            <person name="Zdrahal Z."/>
            <person name="Ruzickova V."/>
            <person name="Doskar J."/>
            <person name="Pantucek R."/>
        </authorList>
    </citation>
    <scope>NUCLEOTIDE SEQUENCE [LARGE SCALE GENOMIC DNA]</scope>
    <source>
        <strain evidence="4 5">CCM 4927</strain>
    </source>
</reference>
<protein>
    <submittedName>
        <fullName evidence="4">N-acetyltransferase</fullName>
    </submittedName>
</protein>
<evidence type="ECO:0000256" key="1">
    <source>
        <dbReference type="ARBA" id="ARBA00022679"/>
    </source>
</evidence>
<dbReference type="InterPro" id="IPR000182">
    <property type="entry name" value="GNAT_dom"/>
</dbReference>
<keyword evidence="2" id="KW-0012">Acyltransferase</keyword>
<evidence type="ECO:0000256" key="2">
    <source>
        <dbReference type="ARBA" id="ARBA00023315"/>
    </source>
</evidence>
<organism evidence="4 5">
    <name type="scientific">Macrococcoides goetzii</name>
    <dbReference type="NCBI Taxonomy" id="1891097"/>
    <lineage>
        <taxon>Bacteria</taxon>
        <taxon>Bacillati</taxon>
        <taxon>Bacillota</taxon>
        <taxon>Bacilli</taxon>
        <taxon>Bacillales</taxon>
        <taxon>Staphylococcaceae</taxon>
        <taxon>Macrococcoides</taxon>
    </lineage>
</organism>
<dbReference type="EMBL" id="MJBI02000001">
    <property type="protein sequence ID" value="RAI82906.1"/>
    <property type="molecule type" value="Genomic_DNA"/>
</dbReference>
<dbReference type="PANTHER" id="PTHR43800:SF1">
    <property type="entry name" value="PEPTIDYL-LYSINE N-ACETYLTRANSFERASE YJAB"/>
    <property type="match status" value="1"/>
</dbReference>